<evidence type="ECO:0000256" key="2">
    <source>
        <dbReference type="ARBA" id="ARBA00007406"/>
    </source>
</evidence>
<name>A0ABR4P7K6_9HELO</name>
<dbReference type="PANTHER" id="PTHR10836">
    <property type="entry name" value="GLYCERALDEHYDE 3-PHOSPHATE DEHYDROGENASE"/>
    <property type="match status" value="1"/>
</dbReference>
<organism evidence="8 9">
    <name type="scientific">Phlyctema vagabunda</name>
    <dbReference type="NCBI Taxonomy" id="108571"/>
    <lineage>
        <taxon>Eukaryota</taxon>
        <taxon>Fungi</taxon>
        <taxon>Dikarya</taxon>
        <taxon>Ascomycota</taxon>
        <taxon>Pezizomycotina</taxon>
        <taxon>Leotiomycetes</taxon>
        <taxon>Helotiales</taxon>
        <taxon>Dermateaceae</taxon>
        <taxon>Phlyctema</taxon>
    </lineage>
</organism>
<accession>A0ABR4P7K6</accession>
<comment type="similarity">
    <text evidence="2 5">Belongs to the glyceraldehyde-3-phosphate dehydrogenase family.</text>
</comment>
<evidence type="ECO:0000256" key="5">
    <source>
        <dbReference type="RuleBase" id="RU000397"/>
    </source>
</evidence>
<gene>
    <name evidence="8" type="ORF">PVAG01_09486</name>
</gene>
<evidence type="ECO:0000256" key="1">
    <source>
        <dbReference type="ARBA" id="ARBA00004869"/>
    </source>
</evidence>
<comment type="pathway">
    <text evidence="1 6">Carbohydrate degradation; glycolysis; pyruvate from D-glyceraldehyde 3-phosphate: step 1/5.</text>
</comment>
<dbReference type="CDD" id="cd05214">
    <property type="entry name" value="GAPDH_I_N"/>
    <property type="match status" value="1"/>
</dbReference>
<dbReference type="PIRSF" id="PIRSF000149">
    <property type="entry name" value="GAP_DH"/>
    <property type="match status" value="1"/>
</dbReference>
<dbReference type="Gene3D" id="3.40.50.720">
    <property type="entry name" value="NAD(P)-binding Rossmann-like Domain"/>
    <property type="match status" value="1"/>
</dbReference>
<dbReference type="EC" id="1.2.1.12" evidence="6"/>
<dbReference type="InterPro" id="IPR020828">
    <property type="entry name" value="GlycerAld_3-P_DH_NAD(P)-bd"/>
</dbReference>
<dbReference type="SUPFAM" id="SSF55347">
    <property type="entry name" value="Glyceraldehyde-3-phosphate dehydrogenase-like, C-terminal domain"/>
    <property type="match status" value="1"/>
</dbReference>
<comment type="caution">
    <text evidence="8">The sequence shown here is derived from an EMBL/GenBank/DDBJ whole genome shotgun (WGS) entry which is preliminary data.</text>
</comment>
<dbReference type="InterPro" id="IPR020829">
    <property type="entry name" value="GlycerAld_3-P_DH_cat"/>
</dbReference>
<evidence type="ECO:0000259" key="7">
    <source>
        <dbReference type="SMART" id="SM00846"/>
    </source>
</evidence>
<dbReference type="InterPro" id="IPR020830">
    <property type="entry name" value="GlycerAld_3-P_DH_AS"/>
</dbReference>
<keyword evidence="4 6" id="KW-0324">Glycolysis</keyword>
<dbReference type="InterPro" id="IPR036291">
    <property type="entry name" value="NAD(P)-bd_dom_sf"/>
</dbReference>
<feature type="domain" description="Glyceraldehyde 3-phosphate dehydrogenase NAD(P) binding" evidence="7">
    <location>
        <begin position="24"/>
        <end position="182"/>
    </location>
</feature>
<dbReference type="Pfam" id="PF02800">
    <property type="entry name" value="Gp_dh_C"/>
    <property type="match status" value="1"/>
</dbReference>
<keyword evidence="6" id="KW-0520">NAD</keyword>
<dbReference type="InterPro" id="IPR006424">
    <property type="entry name" value="Glyceraldehyde-3-P_DH_1"/>
</dbReference>
<dbReference type="PANTHER" id="PTHR10836:SF134">
    <property type="entry name" value="GLYCERALDEHYDE-3-PHOSPHATE DEHYDROGENASE (PHOSPHORYLATING)"/>
    <property type="match status" value="1"/>
</dbReference>
<keyword evidence="9" id="KW-1185">Reference proteome</keyword>
<dbReference type="Gene3D" id="3.30.360.10">
    <property type="entry name" value="Dihydrodipicolinate Reductase, domain 2"/>
    <property type="match status" value="1"/>
</dbReference>
<dbReference type="SUPFAM" id="SSF51735">
    <property type="entry name" value="NAD(P)-binding Rossmann-fold domains"/>
    <property type="match status" value="1"/>
</dbReference>
<protein>
    <recommendedName>
        <fullName evidence="6">Glyceraldehyde-3-phosphate dehydrogenase</fullName>
        <ecNumber evidence="6">1.2.1.12</ecNumber>
    </recommendedName>
</protein>
<dbReference type="PROSITE" id="PS00071">
    <property type="entry name" value="GAPDH"/>
    <property type="match status" value="1"/>
</dbReference>
<dbReference type="Pfam" id="PF00044">
    <property type="entry name" value="Gp_dh_N"/>
    <property type="match status" value="1"/>
</dbReference>
<dbReference type="CDD" id="cd18126">
    <property type="entry name" value="GAPDH_I_C"/>
    <property type="match status" value="1"/>
</dbReference>
<dbReference type="Proteomes" id="UP001629113">
    <property type="component" value="Unassembled WGS sequence"/>
</dbReference>
<dbReference type="SMART" id="SM00846">
    <property type="entry name" value="Gp_dh_N"/>
    <property type="match status" value="1"/>
</dbReference>
<comment type="catalytic activity">
    <reaction evidence="6">
        <text>D-glyceraldehyde 3-phosphate + phosphate + NAD(+) = (2R)-3-phospho-glyceroyl phosphate + NADH + H(+)</text>
        <dbReference type="Rhea" id="RHEA:10300"/>
        <dbReference type="ChEBI" id="CHEBI:15378"/>
        <dbReference type="ChEBI" id="CHEBI:43474"/>
        <dbReference type="ChEBI" id="CHEBI:57540"/>
        <dbReference type="ChEBI" id="CHEBI:57604"/>
        <dbReference type="ChEBI" id="CHEBI:57945"/>
        <dbReference type="ChEBI" id="CHEBI:59776"/>
        <dbReference type="EC" id="1.2.1.12"/>
    </reaction>
</comment>
<keyword evidence="3 6" id="KW-0560">Oxidoreductase</keyword>
<reference evidence="8 9" key="1">
    <citation type="submission" date="2024-06" db="EMBL/GenBank/DDBJ databases">
        <title>Complete genome of Phlyctema vagabunda strain 19-DSS-EL-015.</title>
        <authorList>
            <person name="Fiorenzani C."/>
        </authorList>
    </citation>
    <scope>NUCLEOTIDE SEQUENCE [LARGE SCALE GENOMIC DNA]</scope>
    <source>
        <strain evidence="8 9">19-DSS-EL-015</strain>
    </source>
</reference>
<evidence type="ECO:0000256" key="3">
    <source>
        <dbReference type="ARBA" id="ARBA00023002"/>
    </source>
</evidence>
<dbReference type="InterPro" id="IPR020831">
    <property type="entry name" value="GlycerAld/Erythrose_P_DH"/>
</dbReference>
<dbReference type="EMBL" id="JBFCZG010000008">
    <property type="protein sequence ID" value="KAL3419264.1"/>
    <property type="molecule type" value="Genomic_DNA"/>
</dbReference>
<sequence length="370" mass="39695">MAPARIIEDNTAETHGESFSPNKTKVGINGFGRIGRVAFRASLLRDDITVVAINHTCASVDDVIHQISFDSTHGPLSKSQNFHTGDIVAIDEQSLAVRGNVVRLISERNPANINWKALGAEYVIESTGKFTTTALAEAHTKLGGAKRVLISAPSKDASTFVFGVNHHEYPLTTPTVISCASCTTNCLAPLAKVLDEEFGIVQGLMTTVHASTRSQHVLDGYSKRDRRAGRAVLGNVIPTTTGAAKAVATVLPTLAGKLTGISLRVPICNVSLVDLTLNLEKSTSLSEIISVLETVSQTTLSGVLSVEPDELVSCDFQGNSHSCVVDVKGCVELNSRFFKILAWYDNEWAYSSRLLDMLAYMAKVDAVLPV</sequence>
<evidence type="ECO:0000256" key="6">
    <source>
        <dbReference type="RuleBase" id="RU361160"/>
    </source>
</evidence>
<evidence type="ECO:0000256" key="4">
    <source>
        <dbReference type="ARBA" id="ARBA00023152"/>
    </source>
</evidence>
<dbReference type="NCBIfam" id="TIGR01534">
    <property type="entry name" value="GAPDH-I"/>
    <property type="match status" value="1"/>
</dbReference>
<proteinExistence type="inferred from homology"/>
<evidence type="ECO:0000313" key="9">
    <source>
        <dbReference type="Proteomes" id="UP001629113"/>
    </source>
</evidence>
<dbReference type="PRINTS" id="PR00078">
    <property type="entry name" value="G3PDHDRGNASE"/>
</dbReference>
<comment type="subunit">
    <text evidence="6">Homotetramer.</text>
</comment>
<evidence type="ECO:0000313" key="8">
    <source>
        <dbReference type="EMBL" id="KAL3419264.1"/>
    </source>
</evidence>